<proteinExistence type="predicted"/>
<protein>
    <submittedName>
        <fullName evidence="1">Uncharacterized protein</fullName>
    </submittedName>
</protein>
<accession>A0A916P6R7</accession>
<organism evidence="1 2">
    <name type="scientific">Mycobacterium tuberculosis</name>
    <dbReference type="NCBI Taxonomy" id="1773"/>
    <lineage>
        <taxon>Bacteria</taxon>
        <taxon>Bacillati</taxon>
        <taxon>Actinomycetota</taxon>
        <taxon>Actinomycetes</taxon>
        <taxon>Mycobacteriales</taxon>
        <taxon>Mycobacteriaceae</taxon>
        <taxon>Mycobacterium</taxon>
        <taxon>Mycobacterium tuberculosis complex</taxon>
    </lineage>
</organism>
<comment type="caution">
    <text evidence="1">The sequence shown here is derived from an EMBL/GenBank/DDBJ whole genome shotgun (WGS) entry which is preliminary data.</text>
</comment>
<gene>
    <name evidence="1" type="ORF">ERS007739_00313</name>
</gene>
<dbReference type="EMBL" id="CSBK01000084">
    <property type="protein sequence ID" value="COW91161.1"/>
    <property type="molecule type" value="Genomic_DNA"/>
</dbReference>
<evidence type="ECO:0000313" key="2">
    <source>
        <dbReference type="Proteomes" id="UP000039021"/>
    </source>
</evidence>
<dbReference type="Proteomes" id="UP000039021">
    <property type="component" value="Unassembled WGS sequence"/>
</dbReference>
<dbReference type="AlphaFoldDB" id="A0A916P6R7"/>
<sequence length="63" mass="6697">MDNERSAPSRARLTTAVGVTGVARLIRCSTSNAIRSISLPVPDLSARISCRRLRSGSGSPKSR</sequence>
<evidence type="ECO:0000313" key="1">
    <source>
        <dbReference type="EMBL" id="COW91161.1"/>
    </source>
</evidence>
<name>A0A916P6R7_MYCTX</name>
<reference evidence="2" key="1">
    <citation type="submission" date="2015-03" db="EMBL/GenBank/DDBJ databases">
        <authorList>
            <consortium name="Pathogen Informatics"/>
        </authorList>
    </citation>
    <scope>NUCLEOTIDE SEQUENCE [LARGE SCALE GENOMIC DNA]</scope>
    <source>
        <strain evidence="2">N09902308</strain>
    </source>
</reference>